<evidence type="ECO:0000313" key="2">
    <source>
        <dbReference type="Proteomes" id="UP001386955"/>
    </source>
</evidence>
<comment type="caution">
    <text evidence="1">The sequence shown here is derived from an EMBL/GenBank/DDBJ whole genome shotgun (WGS) entry which is preliminary data.</text>
</comment>
<name>A0AAN9S7P3_PSOTE</name>
<keyword evidence="2" id="KW-1185">Reference proteome</keyword>
<evidence type="ECO:0000313" key="1">
    <source>
        <dbReference type="EMBL" id="KAK7390842.1"/>
    </source>
</evidence>
<protein>
    <submittedName>
        <fullName evidence="1">Uncharacterized protein</fullName>
    </submittedName>
</protein>
<dbReference type="Proteomes" id="UP001386955">
    <property type="component" value="Unassembled WGS sequence"/>
</dbReference>
<dbReference type="EMBL" id="JAYMYS010000005">
    <property type="protein sequence ID" value="KAK7390842.1"/>
    <property type="molecule type" value="Genomic_DNA"/>
</dbReference>
<reference evidence="1 2" key="1">
    <citation type="submission" date="2024-01" db="EMBL/GenBank/DDBJ databases">
        <title>The genomes of 5 underutilized Papilionoideae crops provide insights into root nodulation and disease resistanc.</title>
        <authorList>
            <person name="Jiang F."/>
        </authorList>
    </citation>
    <scope>NUCLEOTIDE SEQUENCE [LARGE SCALE GENOMIC DNA]</scope>
    <source>
        <strain evidence="1">DUOXIRENSHENG_FW03</strain>
        <tissue evidence="1">Leaves</tissue>
    </source>
</reference>
<proteinExistence type="predicted"/>
<organism evidence="1 2">
    <name type="scientific">Psophocarpus tetragonolobus</name>
    <name type="common">Winged bean</name>
    <name type="synonym">Dolichos tetragonolobus</name>
    <dbReference type="NCBI Taxonomy" id="3891"/>
    <lineage>
        <taxon>Eukaryota</taxon>
        <taxon>Viridiplantae</taxon>
        <taxon>Streptophyta</taxon>
        <taxon>Embryophyta</taxon>
        <taxon>Tracheophyta</taxon>
        <taxon>Spermatophyta</taxon>
        <taxon>Magnoliopsida</taxon>
        <taxon>eudicotyledons</taxon>
        <taxon>Gunneridae</taxon>
        <taxon>Pentapetalae</taxon>
        <taxon>rosids</taxon>
        <taxon>fabids</taxon>
        <taxon>Fabales</taxon>
        <taxon>Fabaceae</taxon>
        <taxon>Papilionoideae</taxon>
        <taxon>50 kb inversion clade</taxon>
        <taxon>NPAAA clade</taxon>
        <taxon>indigoferoid/millettioid clade</taxon>
        <taxon>Phaseoleae</taxon>
        <taxon>Psophocarpus</taxon>
    </lineage>
</organism>
<dbReference type="AlphaFoldDB" id="A0AAN9S7P3"/>
<accession>A0AAN9S7P3</accession>
<gene>
    <name evidence="1" type="ORF">VNO78_18973</name>
</gene>
<sequence length="82" mass="8772">MRLGDDVVFNVVGGHFSPCESERDNDHSGTAVVRWWCGSWEAMWCGGGVTVGHSVVFNVAGYVFSPCESERDDGSGGWAMAG</sequence>